<feature type="repeat" description="WD" evidence="6">
    <location>
        <begin position="122"/>
        <end position="142"/>
    </location>
</feature>
<dbReference type="OrthoDB" id="27537at2759"/>
<dbReference type="InterPro" id="IPR037867">
    <property type="entry name" value="Swd2/WDR82"/>
</dbReference>
<comment type="subcellular location">
    <subcellularLocation>
        <location evidence="1">Nucleus</location>
    </subcellularLocation>
</comment>
<accession>A0A1U7LKY3</accession>
<protein>
    <submittedName>
        <fullName evidence="7">WD repeat-containing protein 82</fullName>
    </submittedName>
</protein>
<dbReference type="Proteomes" id="UP000186594">
    <property type="component" value="Unassembled WGS sequence"/>
</dbReference>
<dbReference type="GO" id="GO:0003682">
    <property type="term" value="F:chromatin binding"/>
    <property type="evidence" value="ECO:0007669"/>
    <property type="project" value="TreeGrafter"/>
</dbReference>
<evidence type="ECO:0000313" key="7">
    <source>
        <dbReference type="EMBL" id="OLL23299.1"/>
    </source>
</evidence>
<evidence type="ECO:0000256" key="1">
    <source>
        <dbReference type="ARBA" id="ARBA00004123"/>
    </source>
</evidence>
<keyword evidence="4" id="KW-0677">Repeat</keyword>
<dbReference type="PANTHER" id="PTHR19861:SF0">
    <property type="entry name" value="WD REPEAT-CONTAINING PROTEIN 82"/>
    <property type="match status" value="1"/>
</dbReference>
<dbReference type="InterPro" id="IPR015943">
    <property type="entry name" value="WD40/YVTN_repeat-like_dom_sf"/>
</dbReference>
<evidence type="ECO:0000256" key="3">
    <source>
        <dbReference type="ARBA" id="ARBA00022574"/>
    </source>
</evidence>
<comment type="caution">
    <text evidence="7">The sequence shown here is derived from an EMBL/GenBank/DDBJ whole genome shotgun (WGS) entry which is preliminary data.</text>
</comment>
<dbReference type="InterPro" id="IPR001680">
    <property type="entry name" value="WD40_rpt"/>
</dbReference>
<evidence type="ECO:0000256" key="6">
    <source>
        <dbReference type="PROSITE-ProRule" id="PRU00221"/>
    </source>
</evidence>
<comment type="similarity">
    <text evidence="2">Belongs to the WD repeat SWD2 family.</text>
</comment>
<evidence type="ECO:0000313" key="8">
    <source>
        <dbReference type="Proteomes" id="UP000186594"/>
    </source>
</evidence>
<name>A0A1U7LKY3_NEOID</name>
<reference evidence="7 8" key="1">
    <citation type="submission" date="2016-04" db="EMBL/GenBank/DDBJ databases">
        <title>Evolutionary innovation and constraint leading to complex multicellularity in the Ascomycota.</title>
        <authorList>
            <person name="Cisse O."/>
            <person name="Nguyen A."/>
            <person name="Hewitt D.A."/>
            <person name="Jedd G."/>
            <person name="Stajich J.E."/>
        </authorList>
    </citation>
    <scope>NUCLEOTIDE SEQUENCE [LARGE SCALE GENOMIC DNA]</scope>
    <source>
        <strain evidence="7 8">DAH-3</strain>
    </source>
</reference>
<keyword evidence="8" id="KW-1185">Reference proteome</keyword>
<evidence type="ECO:0000256" key="5">
    <source>
        <dbReference type="ARBA" id="ARBA00023242"/>
    </source>
</evidence>
<dbReference type="GO" id="GO:0048188">
    <property type="term" value="C:Set1C/COMPASS complex"/>
    <property type="evidence" value="ECO:0007669"/>
    <property type="project" value="TreeGrafter"/>
</dbReference>
<keyword evidence="3 6" id="KW-0853">WD repeat</keyword>
<dbReference type="InterPro" id="IPR019775">
    <property type="entry name" value="WD40_repeat_CS"/>
</dbReference>
<sequence length="193" mass="21418">MEGLLNIPGPNLGAFDPSGIIFAVLSQSLNTLLLYDLRNFDKEPFSEFSLSDDSFLQKFSFPARMPEFQRLEFTNDGKHIFVGTTGKVHYSIHSFEGNIVSRMIGHEPVETAELNAGNSCVTPDGRYALAASNDRQIMVWDLHRKTPEVRESKSISTKSVGICDLVAFNHKSALMVTTSKEALTFWLPDASVS</sequence>
<proteinExistence type="inferred from homology"/>
<evidence type="ECO:0000256" key="2">
    <source>
        <dbReference type="ARBA" id="ARBA00005616"/>
    </source>
</evidence>
<keyword evidence="5" id="KW-0539">Nucleus</keyword>
<dbReference type="PROSITE" id="PS50082">
    <property type="entry name" value="WD_REPEATS_2"/>
    <property type="match status" value="1"/>
</dbReference>
<organism evidence="7 8">
    <name type="scientific">Neolecta irregularis (strain DAH-3)</name>
    <dbReference type="NCBI Taxonomy" id="1198029"/>
    <lineage>
        <taxon>Eukaryota</taxon>
        <taxon>Fungi</taxon>
        <taxon>Dikarya</taxon>
        <taxon>Ascomycota</taxon>
        <taxon>Taphrinomycotina</taxon>
        <taxon>Neolectales</taxon>
        <taxon>Neolectaceae</taxon>
        <taxon>Neolecta</taxon>
    </lineage>
</organism>
<dbReference type="GO" id="GO:0016070">
    <property type="term" value="P:RNA metabolic process"/>
    <property type="evidence" value="ECO:0007669"/>
    <property type="project" value="UniProtKB-ARBA"/>
</dbReference>
<dbReference type="PROSITE" id="PS00678">
    <property type="entry name" value="WD_REPEATS_1"/>
    <property type="match status" value="1"/>
</dbReference>
<dbReference type="EMBL" id="LXFE01001923">
    <property type="protein sequence ID" value="OLL23299.1"/>
    <property type="molecule type" value="Genomic_DNA"/>
</dbReference>
<evidence type="ECO:0000256" key="4">
    <source>
        <dbReference type="ARBA" id="ARBA00022737"/>
    </source>
</evidence>
<dbReference type="PANTHER" id="PTHR19861">
    <property type="entry name" value="WD40 REPEAT PROTEIN SWD2"/>
    <property type="match status" value="1"/>
</dbReference>
<gene>
    <name evidence="7" type="ORF">NEOLI_004881</name>
</gene>
<dbReference type="Gene3D" id="2.130.10.10">
    <property type="entry name" value="YVTN repeat-like/Quinoprotein amine dehydrogenase"/>
    <property type="match status" value="1"/>
</dbReference>
<dbReference type="AlphaFoldDB" id="A0A1U7LKY3"/>
<dbReference type="STRING" id="1198029.A0A1U7LKY3"/>
<dbReference type="SUPFAM" id="SSF101908">
    <property type="entry name" value="Putative isomerase YbhE"/>
    <property type="match status" value="1"/>
</dbReference>